<evidence type="ECO:0000313" key="1">
    <source>
        <dbReference type="EMBL" id="KAH0845313.1"/>
    </source>
</evidence>
<reference evidence="1 2" key="1">
    <citation type="submission" date="2021-05" db="EMBL/GenBank/DDBJ databases">
        <title>Genome Assembly of Synthetic Allotetraploid Brassica napus Reveals Homoeologous Exchanges between Subgenomes.</title>
        <authorList>
            <person name="Davis J.T."/>
        </authorList>
    </citation>
    <scope>NUCLEOTIDE SEQUENCE [LARGE SCALE GENOMIC DNA]</scope>
    <source>
        <strain evidence="2">cv. Da-Ae</strain>
        <tissue evidence="1">Seedling</tissue>
    </source>
</reference>
<dbReference type="EMBL" id="JAGKQM010002785">
    <property type="protein sequence ID" value="KAH0845313.1"/>
    <property type="molecule type" value="Genomic_DNA"/>
</dbReference>
<keyword evidence="2" id="KW-1185">Reference proteome</keyword>
<proteinExistence type="predicted"/>
<accession>A0ABQ7WYG6</accession>
<protein>
    <submittedName>
        <fullName evidence="1">Uncharacterized protein</fullName>
    </submittedName>
</protein>
<sequence length="85" mass="9581">MIFVGVESEITNENLFEFFLVVDIILYDHLDHCISKIFLRSARPFGYCKDFRSPPSAASSKVRALSLAFLKSSIALNFAFLDALC</sequence>
<dbReference type="Proteomes" id="UP000824890">
    <property type="component" value="Unassembled WGS sequence"/>
</dbReference>
<evidence type="ECO:0000313" key="2">
    <source>
        <dbReference type="Proteomes" id="UP000824890"/>
    </source>
</evidence>
<name>A0ABQ7WYG6_BRANA</name>
<gene>
    <name evidence="1" type="ORF">HID58_091826</name>
</gene>
<organism evidence="1 2">
    <name type="scientific">Brassica napus</name>
    <name type="common">Rape</name>
    <dbReference type="NCBI Taxonomy" id="3708"/>
    <lineage>
        <taxon>Eukaryota</taxon>
        <taxon>Viridiplantae</taxon>
        <taxon>Streptophyta</taxon>
        <taxon>Embryophyta</taxon>
        <taxon>Tracheophyta</taxon>
        <taxon>Spermatophyta</taxon>
        <taxon>Magnoliopsida</taxon>
        <taxon>eudicotyledons</taxon>
        <taxon>Gunneridae</taxon>
        <taxon>Pentapetalae</taxon>
        <taxon>rosids</taxon>
        <taxon>malvids</taxon>
        <taxon>Brassicales</taxon>
        <taxon>Brassicaceae</taxon>
        <taxon>Brassiceae</taxon>
        <taxon>Brassica</taxon>
    </lineage>
</organism>
<comment type="caution">
    <text evidence="1">The sequence shown here is derived from an EMBL/GenBank/DDBJ whole genome shotgun (WGS) entry which is preliminary data.</text>
</comment>